<evidence type="ECO:0000256" key="1">
    <source>
        <dbReference type="SAM" id="Phobius"/>
    </source>
</evidence>
<keyword evidence="1" id="KW-0812">Transmembrane</keyword>
<protein>
    <recommendedName>
        <fullName evidence="4">Erythromycin esterase</fullName>
    </recommendedName>
</protein>
<dbReference type="RefSeq" id="WP_103906344.1">
    <property type="nucleotide sequence ID" value="NZ_CP049246.1"/>
</dbReference>
<dbReference type="AlphaFoldDB" id="A0A1H5YXP1"/>
<evidence type="ECO:0008006" key="4">
    <source>
        <dbReference type="Google" id="ProtNLM"/>
    </source>
</evidence>
<dbReference type="OrthoDB" id="699839at2"/>
<gene>
    <name evidence="2" type="ORF">SAMN05421877_106176</name>
</gene>
<sequence>MKKAFKFLKYLLFGIVGLLILLFLFFYVSNRMFIGSQDEEFTSYLDNNQEIVSGQIEGKLFDDRFYDSQVFLFGEVHGFAGNQEMDLNFLKYLHKNEGVRYYIAEIDSTHANKLNQFLHLPSKDLGLLKEVVTAIKRRIPQQSSEELLRKWDNIYDYNQELADSLKISVIGIDTDYDDTSRVVSRDSTMLVNFKNEVNRLNLADEKFYGLFGFYHVLQKSASQGKTPFAELLMSSGFKVTSMVSFTLESEMYLPKNPQFPTPEDEKIAWVNADGPFKLVKGIHDFEKLRPNSINLFKLDAENSPYRSSEKLITIKSRLFGESFSAEKGTATTDYFQYVVLLKNSKALTPLK</sequence>
<dbReference type="EMBL" id="FNUT01000006">
    <property type="protein sequence ID" value="SEG29023.1"/>
    <property type="molecule type" value="Genomic_DNA"/>
</dbReference>
<organism evidence="2 3">
    <name type="scientific">Sphingobacterium lactis</name>
    <dbReference type="NCBI Taxonomy" id="797291"/>
    <lineage>
        <taxon>Bacteria</taxon>
        <taxon>Pseudomonadati</taxon>
        <taxon>Bacteroidota</taxon>
        <taxon>Sphingobacteriia</taxon>
        <taxon>Sphingobacteriales</taxon>
        <taxon>Sphingobacteriaceae</taxon>
        <taxon>Sphingobacterium</taxon>
    </lineage>
</organism>
<proteinExistence type="predicted"/>
<dbReference type="Proteomes" id="UP000236731">
    <property type="component" value="Unassembled WGS sequence"/>
</dbReference>
<evidence type="ECO:0000313" key="2">
    <source>
        <dbReference type="EMBL" id="SEG29023.1"/>
    </source>
</evidence>
<reference evidence="3" key="1">
    <citation type="submission" date="2016-10" db="EMBL/GenBank/DDBJ databases">
        <authorList>
            <person name="Varghese N."/>
            <person name="Submissions S."/>
        </authorList>
    </citation>
    <scope>NUCLEOTIDE SEQUENCE [LARGE SCALE GENOMIC DNA]</scope>
    <source>
        <strain evidence="3">DSM 22361</strain>
    </source>
</reference>
<accession>A0A1H5YXP1</accession>
<keyword evidence="1" id="KW-0472">Membrane</keyword>
<feature type="transmembrane region" description="Helical" evidence="1">
    <location>
        <begin position="7"/>
        <end position="28"/>
    </location>
</feature>
<dbReference type="SUPFAM" id="SSF159501">
    <property type="entry name" value="EreA/ChaN-like"/>
    <property type="match status" value="1"/>
</dbReference>
<keyword evidence="1" id="KW-1133">Transmembrane helix</keyword>
<evidence type="ECO:0000313" key="3">
    <source>
        <dbReference type="Proteomes" id="UP000236731"/>
    </source>
</evidence>
<keyword evidence="3" id="KW-1185">Reference proteome</keyword>
<name>A0A1H5YXP1_9SPHI</name>